<evidence type="ECO:0000313" key="3">
    <source>
        <dbReference type="EMBL" id="NMM01955.1"/>
    </source>
</evidence>
<evidence type="ECO:0000313" key="4">
    <source>
        <dbReference type="Proteomes" id="UP000544134"/>
    </source>
</evidence>
<feature type="coiled-coil region" evidence="1">
    <location>
        <begin position="220"/>
        <end position="267"/>
    </location>
</feature>
<evidence type="ECO:0008006" key="5">
    <source>
        <dbReference type="Google" id="ProtNLM"/>
    </source>
</evidence>
<evidence type="ECO:0000256" key="1">
    <source>
        <dbReference type="SAM" id="Coils"/>
    </source>
</evidence>
<name>A0A848IQ12_9BURK</name>
<keyword evidence="2" id="KW-0812">Transmembrane</keyword>
<protein>
    <recommendedName>
        <fullName evidence="5">WcbD</fullName>
    </recommendedName>
</protein>
<accession>A0A848IQ12</accession>
<proteinExistence type="predicted"/>
<dbReference type="InterPro" id="IPR050445">
    <property type="entry name" value="Bact_polysacc_biosynth/exp"/>
</dbReference>
<dbReference type="Proteomes" id="UP000544134">
    <property type="component" value="Unassembled WGS sequence"/>
</dbReference>
<keyword evidence="2" id="KW-0472">Membrane</keyword>
<dbReference type="EMBL" id="JABBGJ010000035">
    <property type="protein sequence ID" value="NMM01955.1"/>
    <property type="molecule type" value="Genomic_DNA"/>
</dbReference>
<evidence type="ECO:0000256" key="2">
    <source>
        <dbReference type="SAM" id="Phobius"/>
    </source>
</evidence>
<keyword evidence="4" id="KW-1185">Reference proteome</keyword>
<dbReference type="GO" id="GO:0004713">
    <property type="term" value="F:protein tyrosine kinase activity"/>
    <property type="evidence" value="ECO:0007669"/>
    <property type="project" value="TreeGrafter"/>
</dbReference>
<dbReference type="GO" id="GO:0005886">
    <property type="term" value="C:plasma membrane"/>
    <property type="evidence" value="ECO:0007669"/>
    <property type="project" value="TreeGrafter"/>
</dbReference>
<dbReference type="AlphaFoldDB" id="A0A848IQ12"/>
<dbReference type="PANTHER" id="PTHR32309">
    <property type="entry name" value="TYROSINE-PROTEIN KINASE"/>
    <property type="match status" value="1"/>
</dbReference>
<keyword evidence="2" id="KW-1133">Transmembrane helix</keyword>
<keyword evidence="1" id="KW-0175">Coiled coil</keyword>
<gene>
    <name evidence="3" type="ORF">HHL24_28990</name>
</gene>
<sequence>MAKFRRLSPIFLCTVVLPTAISISYFGIISSDVYVSESRFVVRSPDRQTSTPLGMILGSAGFSRSQDDSYTVQDFILSRDALKNLEKNDDIENAYSSSRVDVFSRFSGILPDRSFEALFRYYQNKVSVQIDSTSSITTLSTRAFTATDAYRINEKLLEMSESLVNQLNSRARQDMIQFASAEVEVAEAKAKTAALALSTYRNEKGVIDPERQSTIQLQQIARLQDELVESKTSLNQIKLLTKDNPQISALENRISTLQSEITAQSATVAGGDRSLAQKAAEYQRLSLERDFADKQLAVALASLEQAHNDAQRKQLYLERVVQPSKPDIAVEPRRMRGILATLIVGLVAWGVLTILIAGIKEHRD</sequence>
<organism evidence="3 4">
    <name type="scientific">Paraburkholderia polaris</name>
    <dbReference type="NCBI Taxonomy" id="2728848"/>
    <lineage>
        <taxon>Bacteria</taxon>
        <taxon>Pseudomonadati</taxon>
        <taxon>Pseudomonadota</taxon>
        <taxon>Betaproteobacteria</taxon>
        <taxon>Burkholderiales</taxon>
        <taxon>Burkholderiaceae</taxon>
        <taxon>Paraburkholderia</taxon>
    </lineage>
</organism>
<reference evidence="3 4" key="1">
    <citation type="submission" date="2020-04" db="EMBL/GenBank/DDBJ databases">
        <title>Paraburkholderia sp. RP-4-7 isolated from soil.</title>
        <authorList>
            <person name="Dahal R.H."/>
        </authorList>
    </citation>
    <scope>NUCLEOTIDE SEQUENCE [LARGE SCALE GENOMIC DNA]</scope>
    <source>
        <strain evidence="3 4">RP-4-7</strain>
    </source>
</reference>
<dbReference type="PANTHER" id="PTHR32309:SF13">
    <property type="entry name" value="FERRIC ENTEROBACTIN TRANSPORT PROTEIN FEPE"/>
    <property type="match status" value="1"/>
</dbReference>
<comment type="caution">
    <text evidence="3">The sequence shown here is derived from an EMBL/GenBank/DDBJ whole genome shotgun (WGS) entry which is preliminary data.</text>
</comment>
<feature type="transmembrane region" description="Helical" evidence="2">
    <location>
        <begin position="338"/>
        <end position="359"/>
    </location>
</feature>